<dbReference type="AlphaFoldDB" id="A0A4S3J409"/>
<evidence type="ECO:0000313" key="1">
    <source>
        <dbReference type="EMBL" id="THC89342.1"/>
    </source>
</evidence>
<comment type="caution">
    <text evidence="1">The sequence shown here is derived from an EMBL/GenBank/DDBJ whole genome shotgun (WGS) entry which is preliminary data.</text>
</comment>
<keyword evidence="2" id="KW-1185">Reference proteome</keyword>
<reference evidence="1 2" key="1">
    <citation type="submission" date="2019-03" db="EMBL/GenBank/DDBJ databases">
        <title>The genome sequence of a newly discovered highly antifungal drug resistant Aspergillus species, Aspergillus tanneri NIH 1004.</title>
        <authorList>
            <person name="Mounaud S."/>
            <person name="Singh I."/>
            <person name="Joardar V."/>
            <person name="Pakala S."/>
            <person name="Pakala S."/>
            <person name="Venepally P."/>
            <person name="Hoover J."/>
            <person name="Nierman W."/>
            <person name="Chung J."/>
            <person name="Losada L."/>
        </authorList>
    </citation>
    <scope>NUCLEOTIDE SEQUENCE [LARGE SCALE GENOMIC DNA]</scope>
    <source>
        <strain evidence="1 2">NIH1004</strain>
    </source>
</reference>
<evidence type="ECO:0000313" key="2">
    <source>
        <dbReference type="Proteomes" id="UP000308092"/>
    </source>
</evidence>
<dbReference type="Proteomes" id="UP000308092">
    <property type="component" value="Unassembled WGS sequence"/>
</dbReference>
<gene>
    <name evidence="1" type="ORF">EYZ11_011209</name>
</gene>
<protein>
    <submittedName>
        <fullName evidence="1">Uncharacterized protein</fullName>
    </submittedName>
</protein>
<proteinExistence type="predicted"/>
<sequence>MSLIILDVPCGEELVNFIRTLETLKTVGEAESLTLGKMERYSDHQESGTRRFLPIILLRKHYNPPGLAVRNIIRAHTDRLIFVRYMASPEEEIEYDW</sequence>
<name>A0A4S3J409_9EURO</name>
<dbReference type="VEuPathDB" id="FungiDB:EYZ11_011209"/>
<organism evidence="1 2">
    <name type="scientific">Aspergillus tanneri</name>
    <dbReference type="NCBI Taxonomy" id="1220188"/>
    <lineage>
        <taxon>Eukaryota</taxon>
        <taxon>Fungi</taxon>
        <taxon>Dikarya</taxon>
        <taxon>Ascomycota</taxon>
        <taxon>Pezizomycotina</taxon>
        <taxon>Eurotiomycetes</taxon>
        <taxon>Eurotiomycetidae</taxon>
        <taxon>Eurotiales</taxon>
        <taxon>Aspergillaceae</taxon>
        <taxon>Aspergillus</taxon>
        <taxon>Aspergillus subgen. Circumdati</taxon>
    </lineage>
</organism>
<dbReference type="EMBL" id="SOSA01000670">
    <property type="protein sequence ID" value="THC89342.1"/>
    <property type="molecule type" value="Genomic_DNA"/>
</dbReference>
<accession>A0A4S3J409</accession>